<protein>
    <submittedName>
        <fullName evidence="1">Uncharacterized protein</fullName>
    </submittedName>
</protein>
<gene>
    <name evidence="1" type="ORF">SAMN06296241_2689</name>
</gene>
<sequence length="54" mass="6218">MINILILCLLFLLFGILIKMVYSNRKQRSLIQKEKESIKALKNQNAASILNNGR</sequence>
<name>A0A285X6Z2_9FLAO</name>
<accession>A0A285X6Z2</accession>
<organism evidence="1 2">
    <name type="scientific">Salinimicrobium sediminis</name>
    <dbReference type="NCBI Taxonomy" id="1343891"/>
    <lineage>
        <taxon>Bacteria</taxon>
        <taxon>Pseudomonadati</taxon>
        <taxon>Bacteroidota</taxon>
        <taxon>Flavobacteriia</taxon>
        <taxon>Flavobacteriales</taxon>
        <taxon>Flavobacteriaceae</taxon>
        <taxon>Salinimicrobium</taxon>
    </lineage>
</organism>
<dbReference type="Proteomes" id="UP000219193">
    <property type="component" value="Unassembled WGS sequence"/>
</dbReference>
<evidence type="ECO:0000313" key="1">
    <source>
        <dbReference type="EMBL" id="SOC81117.1"/>
    </source>
</evidence>
<dbReference type="EMBL" id="OCMF01000004">
    <property type="protein sequence ID" value="SOC81117.1"/>
    <property type="molecule type" value="Genomic_DNA"/>
</dbReference>
<proteinExistence type="predicted"/>
<evidence type="ECO:0000313" key="2">
    <source>
        <dbReference type="Proteomes" id="UP000219193"/>
    </source>
</evidence>
<dbReference type="RefSeq" id="WP_179670546.1">
    <property type="nucleotide sequence ID" value="NZ_OCMF01000004.1"/>
</dbReference>
<reference evidence="2" key="1">
    <citation type="submission" date="2017-09" db="EMBL/GenBank/DDBJ databases">
        <authorList>
            <person name="Varghese N."/>
            <person name="Submissions S."/>
        </authorList>
    </citation>
    <scope>NUCLEOTIDE SEQUENCE [LARGE SCALE GENOMIC DNA]</scope>
    <source>
        <strain evidence="2">CGMCC 1.12641</strain>
    </source>
</reference>
<keyword evidence="2" id="KW-1185">Reference proteome</keyword>
<dbReference type="AlphaFoldDB" id="A0A285X6Z2"/>